<proteinExistence type="predicted"/>
<keyword evidence="2" id="KW-0472">Membrane</keyword>
<keyword evidence="2" id="KW-1133">Transmembrane helix</keyword>
<comment type="caution">
    <text evidence="3">The sequence shown here is derived from an EMBL/GenBank/DDBJ whole genome shotgun (WGS) entry which is preliminary data.</text>
</comment>
<organism evidence="3 4">
    <name type="scientific">Streptomyces filamentosus</name>
    <name type="common">Streptomyces roseosporus</name>
    <dbReference type="NCBI Taxonomy" id="67294"/>
    <lineage>
        <taxon>Bacteria</taxon>
        <taxon>Bacillati</taxon>
        <taxon>Actinomycetota</taxon>
        <taxon>Actinomycetes</taxon>
        <taxon>Kitasatosporales</taxon>
        <taxon>Streptomycetaceae</taxon>
        <taxon>Streptomyces</taxon>
    </lineage>
</organism>
<feature type="compositionally biased region" description="Pro residues" evidence="1">
    <location>
        <begin position="29"/>
        <end position="51"/>
    </location>
</feature>
<keyword evidence="4" id="KW-1185">Reference proteome</keyword>
<evidence type="ECO:0000313" key="4">
    <source>
        <dbReference type="Proteomes" id="UP000632849"/>
    </source>
</evidence>
<dbReference type="AlphaFoldDB" id="A0A919BGY1"/>
<evidence type="ECO:0008006" key="5">
    <source>
        <dbReference type="Google" id="ProtNLM"/>
    </source>
</evidence>
<dbReference type="Proteomes" id="UP000632849">
    <property type="component" value="Unassembled WGS sequence"/>
</dbReference>
<dbReference type="Gene3D" id="3.40.1000.10">
    <property type="entry name" value="Mog1/PsbP, alpha/beta/alpha sandwich"/>
    <property type="match status" value="1"/>
</dbReference>
<keyword evidence="2" id="KW-0812">Transmembrane</keyword>
<dbReference type="RefSeq" id="WP_229915246.1">
    <property type="nucleotide sequence ID" value="NZ_BNBE01000001.1"/>
</dbReference>
<feature type="compositionally biased region" description="Low complexity" evidence="1">
    <location>
        <begin position="134"/>
        <end position="160"/>
    </location>
</feature>
<feature type="transmembrane region" description="Helical" evidence="2">
    <location>
        <begin position="104"/>
        <end position="125"/>
    </location>
</feature>
<dbReference type="EMBL" id="BNBE01000001">
    <property type="protein sequence ID" value="GHF88397.1"/>
    <property type="molecule type" value="Genomic_DNA"/>
</dbReference>
<feature type="region of interest" description="Disordered" evidence="1">
    <location>
        <begin position="1"/>
        <end position="71"/>
    </location>
</feature>
<evidence type="ECO:0000256" key="2">
    <source>
        <dbReference type="SAM" id="Phobius"/>
    </source>
</evidence>
<gene>
    <name evidence="3" type="ORF">GCM10017667_16410</name>
</gene>
<feature type="compositionally biased region" description="Basic and acidic residues" evidence="1">
    <location>
        <begin position="12"/>
        <end position="23"/>
    </location>
</feature>
<name>A0A919BGY1_STRFL</name>
<protein>
    <recommendedName>
        <fullName evidence="5">Serine/arginine repetitive matrix protein 2</fullName>
    </recommendedName>
</protein>
<accession>A0A919BGY1</accession>
<reference evidence="3" key="2">
    <citation type="submission" date="2020-09" db="EMBL/GenBank/DDBJ databases">
        <authorList>
            <person name="Sun Q."/>
            <person name="Ohkuma M."/>
        </authorList>
    </citation>
    <scope>NUCLEOTIDE SEQUENCE</scope>
    <source>
        <strain evidence="3">JCM 4122</strain>
    </source>
</reference>
<sequence>MSRPGGDGPVRWNDETQSWERDPGGAASAPPPGPPPVPPVAPVSPPPPAYAPGPGAGHGQEDGYGHGGGYGHGQGYGQEYGAGSGHVLGEVAGAVPGRSRARGAVAAGLAAALVAAAAVGGWLLWRGDGRDAPDPAAGGPAVSVSPTDGPTGTPDPTGTPAGSEGPTPSGDTSSATATDVPMDDVPPPGYRAQEDLKGFTIAVPEDWNRTENEQGVFFHAPDGNSLVQVFVIQDAGMTPYEALRGASAQGRADKPGYEELSLGPVTGEPGAPADAAELVYAYDREGGRRKVVDRAFTAADGNHYAVLVAGPEGDWPLQREHLRVALDFFRPGAH</sequence>
<feature type="region of interest" description="Disordered" evidence="1">
    <location>
        <begin position="130"/>
        <end position="192"/>
    </location>
</feature>
<evidence type="ECO:0000313" key="3">
    <source>
        <dbReference type="EMBL" id="GHF88397.1"/>
    </source>
</evidence>
<evidence type="ECO:0000256" key="1">
    <source>
        <dbReference type="SAM" id="MobiDB-lite"/>
    </source>
</evidence>
<reference evidence="3" key="1">
    <citation type="journal article" date="2014" name="Int. J. Syst. Evol. Microbiol.">
        <title>Complete genome sequence of Corynebacterium casei LMG S-19264T (=DSM 44701T), isolated from a smear-ripened cheese.</title>
        <authorList>
            <consortium name="US DOE Joint Genome Institute (JGI-PGF)"/>
            <person name="Walter F."/>
            <person name="Albersmeier A."/>
            <person name="Kalinowski J."/>
            <person name="Ruckert C."/>
        </authorList>
    </citation>
    <scope>NUCLEOTIDE SEQUENCE</scope>
    <source>
        <strain evidence="3">JCM 4122</strain>
    </source>
</reference>